<keyword evidence="1 5" id="KW-0489">Methyltransferase</keyword>
<evidence type="ECO:0000256" key="3">
    <source>
        <dbReference type="ARBA" id="ARBA00022747"/>
    </source>
</evidence>
<evidence type="ECO:0000256" key="5">
    <source>
        <dbReference type="PROSITE-ProRule" id="PRU01016"/>
    </source>
</evidence>
<organism evidence="7 8">
    <name type="scientific">Altericroceibacterium indicum</name>
    <dbReference type="NCBI Taxonomy" id="374177"/>
    <lineage>
        <taxon>Bacteria</taxon>
        <taxon>Pseudomonadati</taxon>
        <taxon>Pseudomonadota</taxon>
        <taxon>Alphaproteobacteria</taxon>
        <taxon>Sphingomonadales</taxon>
        <taxon>Erythrobacteraceae</taxon>
        <taxon>Altericroceibacterium</taxon>
    </lineage>
</organism>
<dbReference type="InterPro" id="IPR001525">
    <property type="entry name" value="C5_MeTfrase"/>
</dbReference>
<evidence type="ECO:0000313" key="8">
    <source>
        <dbReference type="Proteomes" id="UP000460561"/>
    </source>
</evidence>
<feature type="region of interest" description="Disordered" evidence="6">
    <location>
        <begin position="184"/>
        <end position="237"/>
    </location>
</feature>
<comment type="catalytic activity">
    <reaction evidence="4">
        <text>a 2'-deoxycytidine in DNA + S-adenosyl-L-methionine = a 5-methyl-2'-deoxycytidine in DNA + S-adenosyl-L-homocysteine + H(+)</text>
        <dbReference type="Rhea" id="RHEA:13681"/>
        <dbReference type="Rhea" id="RHEA-COMP:11369"/>
        <dbReference type="Rhea" id="RHEA-COMP:11370"/>
        <dbReference type="ChEBI" id="CHEBI:15378"/>
        <dbReference type="ChEBI" id="CHEBI:57856"/>
        <dbReference type="ChEBI" id="CHEBI:59789"/>
        <dbReference type="ChEBI" id="CHEBI:85452"/>
        <dbReference type="ChEBI" id="CHEBI:85454"/>
        <dbReference type="EC" id="2.1.1.37"/>
    </reaction>
</comment>
<dbReference type="InterPro" id="IPR029063">
    <property type="entry name" value="SAM-dependent_MTases_sf"/>
</dbReference>
<sequence length="356" mass="37889">MAIRTRNILSCCAGVGGLELGIILALRHRGEDGRGVCYLEGEAAAAASLVASMEAGWFHPAPVWSDMRSFNARPWRGLVHILASGDPCQDNSVAGKRAGAGGERFLASEVTRLAEECRPDLIFRENVPGNAHEQLAAITPPLEGMGYRVAAGIFSSAGTGNTMRRERLFIMAQRADLGHEWAGATRGRRAGPQDSGCGMDGSAGAERWSINDTCGKDRKHPLSQGQEGPNGSGRATAEMGWTLRDEPQGQQRGQHYPAGREVKGGSSALSGRTTIQPAVIPGPTDSRWIDVLDRFPELQPALSEEEAQSHLRRGIDAVAHRIERLRATGNGVDPVAAATAFLSLSALLDADARETA</sequence>
<dbReference type="OrthoDB" id="9813719at2"/>
<keyword evidence="8" id="KW-1185">Reference proteome</keyword>
<accession>A0A845A3N3</accession>
<evidence type="ECO:0000256" key="2">
    <source>
        <dbReference type="ARBA" id="ARBA00022679"/>
    </source>
</evidence>
<dbReference type="EMBL" id="WTYQ01000001">
    <property type="protein sequence ID" value="MXP24790.1"/>
    <property type="molecule type" value="Genomic_DNA"/>
</dbReference>
<dbReference type="RefSeq" id="WP_160737986.1">
    <property type="nucleotide sequence ID" value="NZ_WTYQ01000001.1"/>
</dbReference>
<keyword evidence="5" id="KW-0949">S-adenosyl-L-methionine</keyword>
<dbReference type="Proteomes" id="UP000460561">
    <property type="component" value="Unassembled WGS sequence"/>
</dbReference>
<dbReference type="PROSITE" id="PS51679">
    <property type="entry name" value="SAM_MT_C5"/>
    <property type="match status" value="1"/>
</dbReference>
<dbReference type="GO" id="GO:0032259">
    <property type="term" value="P:methylation"/>
    <property type="evidence" value="ECO:0007669"/>
    <property type="project" value="UniProtKB-KW"/>
</dbReference>
<evidence type="ECO:0000256" key="1">
    <source>
        <dbReference type="ARBA" id="ARBA00022603"/>
    </source>
</evidence>
<dbReference type="SUPFAM" id="SSF53335">
    <property type="entry name" value="S-adenosyl-L-methionine-dependent methyltransferases"/>
    <property type="match status" value="1"/>
</dbReference>
<evidence type="ECO:0000256" key="6">
    <source>
        <dbReference type="SAM" id="MobiDB-lite"/>
    </source>
</evidence>
<feature type="active site" evidence="5">
    <location>
        <position position="88"/>
    </location>
</feature>
<keyword evidence="3" id="KW-0680">Restriction system</keyword>
<dbReference type="GO" id="GO:0009307">
    <property type="term" value="P:DNA restriction-modification system"/>
    <property type="evidence" value="ECO:0007669"/>
    <property type="project" value="UniProtKB-KW"/>
</dbReference>
<keyword evidence="2 5" id="KW-0808">Transferase</keyword>
<dbReference type="Gene3D" id="3.40.50.150">
    <property type="entry name" value="Vaccinia Virus protein VP39"/>
    <property type="match status" value="1"/>
</dbReference>
<dbReference type="AlphaFoldDB" id="A0A845A3N3"/>
<proteinExistence type="inferred from homology"/>
<evidence type="ECO:0008006" key="9">
    <source>
        <dbReference type="Google" id="ProtNLM"/>
    </source>
</evidence>
<evidence type="ECO:0000313" key="7">
    <source>
        <dbReference type="EMBL" id="MXP24790.1"/>
    </source>
</evidence>
<reference evidence="7 8" key="1">
    <citation type="submission" date="2019-12" db="EMBL/GenBank/DDBJ databases">
        <title>Genomic-based taxomic classification of the family Erythrobacteraceae.</title>
        <authorList>
            <person name="Xu L."/>
        </authorList>
    </citation>
    <scope>NUCLEOTIDE SEQUENCE [LARGE SCALE GENOMIC DNA]</scope>
    <source>
        <strain evidence="7 8">DSM 18604</strain>
    </source>
</reference>
<protein>
    <recommendedName>
        <fullName evidence="9">DNA (cytosine-5-)-methyltransferase</fullName>
    </recommendedName>
</protein>
<comment type="caution">
    <text evidence="7">The sequence shown here is derived from an EMBL/GenBank/DDBJ whole genome shotgun (WGS) entry which is preliminary data.</text>
</comment>
<dbReference type="Pfam" id="PF00145">
    <property type="entry name" value="DNA_methylase"/>
    <property type="match status" value="1"/>
</dbReference>
<dbReference type="PRINTS" id="PR00105">
    <property type="entry name" value="C5METTRFRASE"/>
</dbReference>
<comment type="similarity">
    <text evidence="5">Belongs to the class I-like SAM-binding methyltransferase superfamily. C5-methyltransferase family.</text>
</comment>
<dbReference type="GO" id="GO:0003886">
    <property type="term" value="F:DNA (cytosine-5-)-methyltransferase activity"/>
    <property type="evidence" value="ECO:0007669"/>
    <property type="project" value="UniProtKB-EC"/>
</dbReference>
<name>A0A845A3N3_9SPHN</name>
<evidence type="ECO:0000256" key="4">
    <source>
        <dbReference type="ARBA" id="ARBA00047422"/>
    </source>
</evidence>
<gene>
    <name evidence="7" type="ORF">GRI39_01855</name>
</gene>